<dbReference type="InterPro" id="IPR036069">
    <property type="entry name" value="DUF34/NIF3_sf"/>
</dbReference>
<name>A0A8J3AHT6_9BIFI</name>
<dbReference type="InterPro" id="IPR002678">
    <property type="entry name" value="DUF34/NIF3"/>
</dbReference>
<dbReference type="GO" id="GO:0005737">
    <property type="term" value="C:cytoplasm"/>
    <property type="evidence" value="ECO:0007669"/>
    <property type="project" value="TreeGrafter"/>
</dbReference>
<evidence type="ECO:0000256" key="2">
    <source>
        <dbReference type="ARBA" id="ARBA00011643"/>
    </source>
</evidence>
<dbReference type="Pfam" id="PF01784">
    <property type="entry name" value="DUF34_NIF3"/>
    <property type="match status" value="1"/>
</dbReference>
<dbReference type="GO" id="GO:0046872">
    <property type="term" value="F:metal ion binding"/>
    <property type="evidence" value="ECO:0007669"/>
    <property type="project" value="UniProtKB-KW"/>
</dbReference>
<proteinExistence type="inferred from homology"/>
<evidence type="ECO:0000256" key="1">
    <source>
        <dbReference type="ARBA" id="ARBA00006964"/>
    </source>
</evidence>
<evidence type="ECO:0000313" key="6">
    <source>
        <dbReference type="EMBL" id="GGI13598.1"/>
    </source>
</evidence>
<gene>
    <name evidence="6" type="ORF">GCM10007377_06760</name>
</gene>
<comment type="caution">
    <text evidence="6">The sequence shown here is derived from an EMBL/GenBank/DDBJ whole genome shotgun (WGS) entry which is preliminary data.</text>
</comment>
<dbReference type="SUPFAM" id="SSF102705">
    <property type="entry name" value="NIF3 (NGG1p interacting factor 3)-like"/>
    <property type="match status" value="1"/>
</dbReference>
<evidence type="ECO:0000313" key="7">
    <source>
        <dbReference type="Proteomes" id="UP000619536"/>
    </source>
</evidence>
<protein>
    <recommendedName>
        <fullName evidence="3">GTP cyclohydrolase 1 type 2 homolog</fullName>
    </recommendedName>
</protein>
<keyword evidence="7" id="KW-1185">Reference proteome</keyword>
<dbReference type="RefSeq" id="WP_188354804.1">
    <property type="nucleotide sequence ID" value="NZ_BMDH01000001.1"/>
</dbReference>
<feature type="binding site" evidence="5">
    <location>
        <position position="106"/>
    </location>
    <ligand>
        <name>a divalent metal cation</name>
        <dbReference type="ChEBI" id="CHEBI:60240"/>
        <label>1</label>
    </ligand>
</feature>
<dbReference type="FunFam" id="3.40.1390.30:FF:000001">
    <property type="entry name" value="GTP cyclohydrolase 1 type 2"/>
    <property type="match status" value="1"/>
</dbReference>
<accession>A0A8J3AHT6</accession>
<evidence type="ECO:0000256" key="3">
    <source>
        <dbReference type="ARBA" id="ARBA00022112"/>
    </source>
</evidence>
<dbReference type="AlphaFoldDB" id="A0A8J3AHT6"/>
<dbReference type="Proteomes" id="UP000619536">
    <property type="component" value="Unassembled WGS sequence"/>
</dbReference>
<feature type="binding site" evidence="5">
    <location>
        <position position="68"/>
    </location>
    <ligand>
        <name>a divalent metal cation</name>
        <dbReference type="ChEBI" id="CHEBI:60240"/>
        <label>1</label>
    </ligand>
</feature>
<keyword evidence="4 5" id="KW-0479">Metal-binding</keyword>
<dbReference type="Gene3D" id="3.40.1390.30">
    <property type="entry name" value="NIF3 (NGG1p interacting factor 3)-like"/>
    <property type="match status" value="2"/>
</dbReference>
<comment type="similarity">
    <text evidence="1">Belongs to the GTP cyclohydrolase I type 2/NIF3 family.</text>
</comment>
<dbReference type="EMBL" id="BMDH01000001">
    <property type="protein sequence ID" value="GGI13598.1"/>
    <property type="molecule type" value="Genomic_DNA"/>
</dbReference>
<dbReference type="PANTHER" id="PTHR13799:SF14">
    <property type="entry name" value="GTP CYCLOHYDROLASE 1 TYPE 2 HOMOLOG"/>
    <property type="match status" value="1"/>
</dbReference>
<dbReference type="NCBIfam" id="TIGR00486">
    <property type="entry name" value="YbgI_SA1388"/>
    <property type="match status" value="1"/>
</dbReference>
<comment type="subunit">
    <text evidence="2">Homohexamer.</text>
</comment>
<reference evidence="6" key="1">
    <citation type="journal article" date="2014" name="Int. J. Syst. Evol. Microbiol.">
        <title>Complete genome sequence of Corynebacterium casei LMG S-19264T (=DSM 44701T), isolated from a smear-ripened cheese.</title>
        <authorList>
            <consortium name="US DOE Joint Genome Institute (JGI-PGF)"/>
            <person name="Walter F."/>
            <person name="Albersmeier A."/>
            <person name="Kalinowski J."/>
            <person name="Ruckert C."/>
        </authorList>
    </citation>
    <scope>NUCLEOTIDE SEQUENCE</scope>
    <source>
        <strain evidence="6">CCM 8606</strain>
    </source>
</reference>
<dbReference type="PANTHER" id="PTHR13799">
    <property type="entry name" value="NGG1 INTERACTING FACTOR 3"/>
    <property type="match status" value="1"/>
</dbReference>
<sequence length="301" mass="33056">MAGIALYQLCELLDELYPLSLAESWDEPGLIIGDVCGEVQSILYAVDPTPAVIDEAIDGGFDVLITHHPLYFRAVHQVSGYSHRGDMVRKLTQAGCALWVGHTNIDSAYRGTAHAFADQLQLQHMRPLVSAGRTDDAGHELGIGRVGELAQECSFQELVERVARILPRTTLGITAAGDPQAQVRTIATLPGSGDSCFDEVRDSGADVYITSDLRHHPALDTRLQAEYEAQLTRMGALPAKERDMHAELARPMLINTPHSAIERSAFTYVPDDVARLVEGRWGVRLRSVVSQIVTDPWNIRI</sequence>
<evidence type="ECO:0000256" key="5">
    <source>
        <dbReference type="PIRSR" id="PIRSR602678-1"/>
    </source>
</evidence>
<organism evidence="6 7">
    <name type="scientific">Galliscardovia ingluviei</name>
    <dbReference type="NCBI Taxonomy" id="1769422"/>
    <lineage>
        <taxon>Bacteria</taxon>
        <taxon>Bacillati</taxon>
        <taxon>Actinomycetota</taxon>
        <taxon>Actinomycetes</taxon>
        <taxon>Bifidobacteriales</taxon>
        <taxon>Bifidobacteriaceae</taxon>
        <taxon>Galliscardovia</taxon>
    </lineage>
</organism>
<feature type="binding site" evidence="5">
    <location>
        <position position="67"/>
    </location>
    <ligand>
        <name>a divalent metal cation</name>
        <dbReference type="ChEBI" id="CHEBI:60240"/>
        <label>1</label>
    </ligand>
</feature>
<evidence type="ECO:0000256" key="4">
    <source>
        <dbReference type="ARBA" id="ARBA00022723"/>
    </source>
</evidence>
<reference evidence="6" key="2">
    <citation type="submission" date="2020-09" db="EMBL/GenBank/DDBJ databases">
        <authorList>
            <person name="Sun Q."/>
            <person name="Sedlacek I."/>
        </authorList>
    </citation>
    <scope>NUCLEOTIDE SEQUENCE</scope>
    <source>
        <strain evidence="6">CCM 8606</strain>
    </source>
</reference>